<dbReference type="GO" id="GO:0005829">
    <property type="term" value="C:cytosol"/>
    <property type="evidence" value="ECO:0007669"/>
    <property type="project" value="TreeGrafter"/>
</dbReference>
<reference evidence="2" key="1">
    <citation type="submission" date="2021-01" db="EMBL/GenBank/DDBJ databases">
        <authorList>
            <person name="Corre E."/>
            <person name="Pelletier E."/>
            <person name="Niang G."/>
            <person name="Scheremetjew M."/>
            <person name="Finn R."/>
            <person name="Kale V."/>
            <person name="Holt S."/>
            <person name="Cochrane G."/>
            <person name="Meng A."/>
            <person name="Brown T."/>
            <person name="Cohen L."/>
        </authorList>
    </citation>
    <scope>NUCLEOTIDE SEQUENCE</scope>
    <source>
        <strain evidence="2">CCMP2084</strain>
    </source>
</reference>
<dbReference type="AlphaFoldDB" id="A0A7S2UCA9"/>
<dbReference type="PANTHER" id="PTHR10933">
    <property type="entry name" value="IMMUNOGLOBULIN-BINDING PROTEIN 1"/>
    <property type="match status" value="1"/>
</dbReference>
<dbReference type="InterPro" id="IPR038511">
    <property type="entry name" value="TAP42/TAP46-like_sf"/>
</dbReference>
<dbReference type="GO" id="GO:0035303">
    <property type="term" value="P:regulation of dephosphorylation"/>
    <property type="evidence" value="ECO:0007669"/>
    <property type="project" value="TreeGrafter"/>
</dbReference>
<gene>
    <name evidence="2" type="ORF">ASEP1449_LOCUS4925</name>
</gene>
<dbReference type="InterPro" id="IPR007304">
    <property type="entry name" value="TAP46-like"/>
</dbReference>
<dbReference type="EMBL" id="HBHQ01007317">
    <property type="protein sequence ID" value="CAD9813100.1"/>
    <property type="molecule type" value="Transcribed_RNA"/>
</dbReference>
<dbReference type="Pfam" id="PF04177">
    <property type="entry name" value="TAP42"/>
    <property type="match status" value="1"/>
</dbReference>
<proteinExistence type="predicted"/>
<feature type="region of interest" description="Disordered" evidence="1">
    <location>
        <begin position="279"/>
        <end position="302"/>
    </location>
</feature>
<dbReference type="PANTHER" id="PTHR10933:SF9">
    <property type="entry name" value="IMMUNOGLOBULIN-BINDING PROTEIN 1"/>
    <property type="match status" value="1"/>
</dbReference>
<organism evidence="2">
    <name type="scientific">Attheya septentrionalis</name>
    <dbReference type="NCBI Taxonomy" id="420275"/>
    <lineage>
        <taxon>Eukaryota</taxon>
        <taxon>Sar</taxon>
        <taxon>Stramenopiles</taxon>
        <taxon>Ochrophyta</taxon>
        <taxon>Bacillariophyta</taxon>
        <taxon>Coscinodiscophyceae</taxon>
        <taxon>Chaetocerotophycidae</taxon>
        <taxon>Chaetocerotales</taxon>
        <taxon>Attheyaceae</taxon>
        <taxon>Attheya</taxon>
    </lineage>
</organism>
<feature type="region of interest" description="Disordered" evidence="1">
    <location>
        <begin position="158"/>
        <end position="180"/>
    </location>
</feature>
<feature type="compositionally biased region" description="Basic and acidic residues" evidence="1">
    <location>
        <begin position="168"/>
        <end position="180"/>
    </location>
</feature>
<evidence type="ECO:0000313" key="2">
    <source>
        <dbReference type="EMBL" id="CAD9813100.1"/>
    </source>
</evidence>
<feature type="compositionally biased region" description="Basic and acidic residues" evidence="1">
    <location>
        <begin position="68"/>
        <end position="77"/>
    </location>
</feature>
<dbReference type="Gene3D" id="1.25.40.540">
    <property type="entry name" value="TAP42-like family"/>
    <property type="match status" value="1"/>
</dbReference>
<accession>A0A7S2UCA9</accession>
<dbReference type="GO" id="GO:0051721">
    <property type="term" value="F:protein phosphatase 2A binding"/>
    <property type="evidence" value="ECO:0007669"/>
    <property type="project" value="TreeGrafter"/>
</dbReference>
<protein>
    <recommendedName>
        <fullName evidence="3">TAP42-like protein</fullName>
    </recommendedName>
</protein>
<evidence type="ECO:0000256" key="1">
    <source>
        <dbReference type="SAM" id="MobiDB-lite"/>
    </source>
</evidence>
<name>A0A7S2UCA9_9STRA</name>
<sequence length="302" mass="34840">MLEPDGARERRRNLVRATELFHAYLRRMETLEDDSLFPPDLIQDYHDLLDQDEEEQEAATGTYSGRGRRTEGQARESKMKRHKMKQEAQQDVKRLQALRERSARFSGSEGFDDEDSLDRSAVLAGLKAWAVEALEELYSAPLELQMLDMHIERQDRQRLEGGLPTDHVTGERDERRKRELSGKSLELTHITQNGTTGALQFRKEELQSQVFRPGWNQPTMTLQELGDREVADARAREESQKVSEAEALHQPRRYDQLVRDGMEDNADLADASAALDRKWDQFKDENPRGSGNKMKDVGDRNF</sequence>
<feature type="region of interest" description="Disordered" evidence="1">
    <location>
        <begin position="52"/>
        <end position="84"/>
    </location>
</feature>
<evidence type="ECO:0008006" key="3">
    <source>
        <dbReference type="Google" id="ProtNLM"/>
    </source>
</evidence>
<dbReference type="GO" id="GO:0009966">
    <property type="term" value="P:regulation of signal transduction"/>
    <property type="evidence" value="ECO:0007669"/>
    <property type="project" value="InterPro"/>
</dbReference>